<dbReference type="RefSeq" id="WP_150379284.1">
    <property type="nucleotide sequence ID" value="NZ_RZUH01000004.1"/>
</dbReference>
<evidence type="ECO:0000313" key="3">
    <source>
        <dbReference type="Proteomes" id="UP000410049"/>
    </source>
</evidence>
<accession>A0A5M9ZKS3</accession>
<name>A0A5M9ZKS3_9BIFI</name>
<feature type="region of interest" description="Disordered" evidence="1">
    <location>
        <begin position="83"/>
        <end position="125"/>
    </location>
</feature>
<protein>
    <submittedName>
        <fullName evidence="2">Uncharacterized protein</fullName>
    </submittedName>
</protein>
<evidence type="ECO:0000256" key="1">
    <source>
        <dbReference type="SAM" id="MobiDB-lite"/>
    </source>
</evidence>
<evidence type="ECO:0000313" key="2">
    <source>
        <dbReference type="EMBL" id="KAA8828118.1"/>
    </source>
</evidence>
<sequence>MNDVETTDPTVILRPSRLDLEYEKIIHDMLSLYAGEHGVQSDHMYAKSFSKADNALAAAVRRGMEIGWTEGYAAGTAPDAALRSNPYRDPAAERARREAGRAWARIHPSGTHDDAAHETSTGRTS</sequence>
<organism evidence="2 3">
    <name type="scientific">Bifidobacterium myosotis</name>
    <dbReference type="NCBI Taxonomy" id="1630166"/>
    <lineage>
        <taxon>Bacteria</taxon>
        <taxon>Bacillati</taxon>
        <taxon>Actinomycetota</taxon>
        <taxon>Actinomycetes</taxon>
        <taxon>Bifidobacteriales</taxon>
        <taxon>Bifidobacteriaceae</taxon>
        <taxon>Bifidobacterium</taxon>
    </lineage>
</organism>
<dbReference type="AlphaFoldDB" id="A0A5M9ZKS3"/>
<dbReference type="Proteomes" id="UP000410049">
    <property type="component" value="Unassembled WGS sequence"/>
</dbReference>
<dbReference type="EMBL" id="RZUH01000004">
    <property type="protein sequence ID" value="KAA8828118.1"/>
    <property type="molecule type" value="Genomic_DNA"/>
</dbReference>
<comment type="caution">
    <text evidence="2">The sequence shown here is derived from an EMBL/GenBank/DDBJ whole genome shotgun (WGS) entry which is preliminary data.</text>
</comment>
<feature type="compositionally biased region" description="Basic and acidic residues" evidence="1">
    <location>
        <begin position="90"/>
        <end position="100"/>
    </location>
</feature>
<proteinExistence type="predicted"/>
<gene>
    <name evidence="2" type="ORF">EMO91_06670</name>
</gene>
<reference evidence="2 3" key="1">
    <citation type="journal article" date="2019" name="Syst. Appl. Microbiol.">
        <title>Characterization of Bifidobacterium species in feaces of the Egyptian fruit bat: Description of B. vespertilionis sp. nov. and B. rousetti sp. nov.</title>
        <authorList>
            <person name="Modesto M."/>
            <person name="Satti M."/>
            <person name="Watanabe K."/>
            <person name="Puglisi E."/>
            <person name="Morelli L."/>
            <person name="Huang C.-H."/>
            <person name="Liou J.-S."/>
            <person name="Miyashita M."/>
            <person name="Tamura T."/>
            <person name="Saito S."/>
            <person name="Mori K."/>
            <person name="Huang L."/>
            <person name="Sciavilla P."/>
            <person name="Sandri C."/>
            <person name="Spiezio C."/>
            <person name="Vitali F."/>
            <person name="Cavalieri D."/>
            <person name="Perpetuini G."/>
            <person name="Tofalo R."/>
            <person name="Bonetti A."/>
            <person name="Arita M."/>
            <person name="Mattarelli P."/>
        </authorList>
    </citation>
    <scope>NUCLEOTIDE SEQUENCE [LARGE SCALE GENOMIC DNA]</scope>
    <source>
        <strain evidence="2 3">RST17</strain>
    </source>
</reference>